<keyword evidence="1" id="KW-0732">Signal</keyword>
<protein>
    <submittedName>
        <fullName evidence="2">Aspartyl protease</fullName>
    </submittedName>
</protein>
<dbReference type="Proteomes" id="UP001256588">
    <property type="component" value="Unassembled WGS sequence"/>
</dbReference>
<dbReference type="InterPro" id="IPR021109">
    <property type="entry name" value="Peptidase_aspartic_dom_sf"/>
</dbReference>
<proteinExistence type="predicted"/>
<dbReference type="Pfam" id="PF13650">
    <property type="entry name" value="Asp_protease_2"/>
    <property type="match status" value="1"/>
</dbReference>
<keyword evidence="2" id="KW-0378">Hydrolase</keyword>
<dbReference type="EMBL" id="JAVDWO010000019">
    <property type="protein sequence ID" value="MDR7194783.1"/>
    <property type="molecule type" value="Genomic_DNA"/>
</dbReference>
<reference evidence="2 3" key="1">
    <citation type="submission" date="2023-07" db="EMBL/GenBank/DDBJ databases">
        <title>Sorghum-associated microbial communities from plants grown in Nebraska, USA.</title>
        <authorList>
            <person name="Schachtman D."/>
        </authorList>
    </citation>
    <scope>NUCLEOTIDE SEQUENCE [LARGE SCALE GENOMIC DNA]</scope>
    <source>
        <strain evidence="2 3">4099</strain>
    </source>
</reference>
<sequence length="311" mass="32958">MTLSASAARAGRFCHARDLAFAVCALFGACAAHAAAPLHDACALALSASDALVDVPFDLVDGRVYVAAQVDGAGPFRFAIDTGASGVARADTRLAEALGLPREGSAANSDGVSTAQADTFRLRSLTLGTLRHEDVVVITRDYNARQSADATFDGILAREFFADGLLAIDYPRRRLSFSRVQRLTVDQPGTLAYERPFRIPVSIGDLQLEAQLDTGANVTLVLPQAHYDVMPDAAAMTQDRLTLSNGDIDGGRARLRGPLRIGALSLSDFEVRVSTRFPEALVGAHALQDSVVLIDQRSQRVAVCAPTPGTP</sequence>
<name>A0ABU1Y1F8_9GAMM</name>
<feature type="signal peptide" evidence="1">
    <location>
        <begin position="1"/>
        <end position="34"/>
    </location>
</feature>
<keyword evidence="3" id="KW-1185">Reference proteome</keyword>
<dbReference type="RefSeq" id="WP_310238545.1">
    <property type="nucleotide sequence ID" value="NZ_JAVDWO010000019.1"/>
</dbReference>
<dbReference type="GO" id="GO:0008233">
    <property type="term" value="F:peptidase activity"/>
    <property type="evidence" value="ECO:0007669"/>
    <property type="project" value="UniProtKB-KW"/>
</dbReference>
<feature type="chain" id="PRO_5045056292" evidence="1">
    <location>
        <begin position="35"/>
        <end position="311"/>
    </location>
</feature>
<evidence type="ECO:0000313" key="3">
    <source>
        <dbReference type="Proteomes" id="UP001256588"/>
    </source>
</evidence>
<dbReference type="Gene3D" id="2.40.70.10">
    <property type="entry name" value="Acid Proteases"/>
    <property type="match status" value="2"/>
</dbReference>
<comment type="caution">
    <text evidence="2">The sequence shown here is derived from an EMBL/GenBank/DDBJ whole genome shotgun (WGS) entry which is preliminary data.</text>
</comment>
<accession>A0ABU1Y1F8</accession>
<dbReference type="GO" id="GO:0006508">
    <property type="term" value="P:proteolysis"/>
    <property type="evidence" value="ECO:0007669"/>
    <property type="project" value="UniProtKB-KW"/>
</dbReference>
<gene>
    <name evidence="2" type="ORF">J2W68_003531</name>
</gene>
<keyword evidence="2" id="KW-0645">Protease</keyword>
<evidence type="ECO:0000256" key="1">
    <source>
        <dbReference type="SAM" id="SignalP"/>
    </source>
</evidence>
<evidence type="ECO:0000313" key="2">
    <source>
        <dbReference type="EMBL" id="MDR7194783.1"/>
    </source>
</evidence>
<organism evidence="2 3">
    <name type="scientific">Luteimonas terrae</name>
    <dbReference type="NCBI Taxonomy" id="1530191"/>
    <lineage>
        <taxon>Bacteria</taxon>
        <taxon>Pseudomonadati</taxon>
        <taxon>Pseudomonadota</taxon>
        <taxon>Gammaproteobacteria</taxon>
        <taxon>Lysobacterales</taxon>
        <taxon>Lysobacteraceae</taxon>
        <taxon>Luteimonas</taxon>
    </lineage>
</organism>